<evidence type="ECO:0000256" key="2">
    <source>
        <dbReference type="SAM" id="Phobius"/>
    </source>
</evidence>
<comment type="caution">
    <text evidence="4">The sequence shown here is derived from an EMBL/GenBank/DDBJ whole genome shotgun (WGS) entry which is preliminary data.</text>
</comment>
<feature type="signal peptide" evidence="3">
    <location>
        <begin position="1"/>
        <end position="24"/>
    </location>
</feature>
<dbReference type="RefSeq" id="WP_300986191.1">
    <property type="nucleotide sequence ID" value="NZ_CP129236.1"/>
</dbReference>
<keyword evidence="2" id="KW-0472">Membrane</keyword>
<feature type="region of interest" description="Disordered" evidence="1">
    <location>
        <begin position="25"/>
        <end position="47"/>
    </location>
</feature>
<reference evidence="4 5" key="1">
    <citation type="submission" date="2023-06" db="EMBL/GenBank/DDBJ databases">
        <title>Novel species in genus Planococcus.</title>
        <authorList>
            <person name="Ning S."/>
        </authorList>
    </citation>
    <scope>NUCLEOTIDE SEQUENCE [LARGE SCALE GENOMIC DNA]</scope>
    <source>
        <strain evidence="4 5">N028</strain>
    </source>
</reference>
<dbReference type="EMBL" id="JAUJWV010000001">
    <property type="protein sequence ID" value="MDN7242147.1"/>
    <property type="molecule type" value="Genomic_DNA"/>
</dbReference>
<keyword evidence="5" id="KW-1185">Reference proteome</keyword>
<organism evidence="4 5">
    <name type="scientific">Planococcus shixiaomingii</name>
    <dbReference type="NCBI Taxonomy" id="3058393"/>
    <lineage>
        <taxon>Bacteria</taxon>
        <taxon>Bacillati</taxon>
        <taxon>Bacillota</taxon>
        <taxon>Bacilli</taxon>
        <taxon>Bacillales</taxon>
        <taxon>Caryophanaceae</taxon>
        <taxon>Planococcus</taxon>
    </lineage>
</organism>
<evidence type="ECO:0000256" key="3">
    <source>
        <dbReference type="SAM" id="SignalP"/>
    </source>
</evidence>
<name>A0ABT8N2M7_9BACL</name>
<accession>A0ABT8N2M7</accession>
<gene>
    <name evidence="4" type="ORF">QWY14_10070</name>
</gene>
<keyword evidence="2" id="KW-1133">Transmembrane helix</keyword>
<keyword evidence="3" id="KW-0732">Signal</keyword>
<evidence type="ECO:0000256" key="1">
    <source>
        <dbReference type="SAM" id="MobiDB-lite"/>
    </source>
</evidence>
<evidence type="ECO:0000313" key="4">
    <source>
        <dbReference type="EMBL" id="MDN7242147.1"/>
    </source>
</evidence>
<feature type="chain" id="PRO_5046705795" evidence="3">
    <location>
        <begin position="25"/>
        <end position="459"/>
    </location>
</feature>
<feature type="transmembrane region" description="Helical" evidence="2">
    <location>
        <begin position="435"/>
        <end position="453"/>
    </location>
</feature>
<dbReference type="Proteomes" id="UP001172055">
    <property type="component" value="Unassembled WGS sequence"/>
</dbReference>
<keyword evidence="2" id="KW-0812">Transmembrane</keyword>
<protein>
    <submittedName>
        <fullName evidence="4">Copper amine oxidase</fullName>
    </submittedName>
</protein>
<proteinExistence type="predicted"/>
<sequence length="459" mass="48688">MKMNKLLVALPLTLSLLVPTAALADSHGGHSEKGGHSGNESSMETGTATPAAELRIALDTVLTEHAFLAVEAMRKGVDGAEDFDQASGALLANADDLKAAVASVYGEEGAAQFDEIWKSHIGYFVDYVTATAEDDQAGKDKALADLDEYKKTQAQFFDTATEGRLPAAAVEEGLDMHVDQLVEAFDAYAAGDFETAYSLERESMHHMSMFAETLSIAITDQFADKFENTNPDTPAVDLRAQLNYTFTEHAGLAVVAMQDGADGAESFDAASAALLANADDLSAAVASVYGEEAGAQFEEVWKSHIGYFVDYVVATGEKDAEGQEKAKADLDKYIVEQAALLDAATEGRVPAAALEEGLTGHVDQLLKAFDSYVAGDYETAYGSIREAYAHMSMPAAGLSEAIVDQFPEEFSAAEMPSEMPKTGMGGTADSSSVPFMWILGGLMLAGLSTTIALRTRKQS</sequence>
<evidence type="ECO:0000313" key="5">
    <source>
        <dbReference type="Proteomes" id="UP001172055"/>
    </source>
</evidence>